<keyword evidence="8" id="KW-1185">Reference proteome</keyword>
<dbReference type="InterPro" id="IPR009057">
    <property type="entry name" value="Homeodomain-like_sf"/>
</dbReference>
<dbReference type="InterPro" id="IPR036271">
    <property type="entry name" value="Tet_transcr_reg_TetR-rel_C_sf"/>
</dbReference>
<evidence type="ECO:0000256" key="3">
    <source>
        <dbReference type="ARBA" id="ARBA00023125"/>
    </source>
</evidence>
<reference evidence="7 8" key="2">
    <citation type="submission" date="2019-09" db="EMBL/GenBank/DDBJ databases">
        <title>Mesorhizobium sp. MaA-C15 isolated from Microcystis aeruginosa.</title>
        <authorList>
            <person name="Jeong S.E."/>
            <person name="Jin H.M."/>
            <person name="Jeon C.O."/>
        </authorList>
    </citation>
    <scope>NUCLEOTIDE SEQUENCE [LARGE SCALE GENOMIC DNA]</scope>
    <source>
        <strain evidence="7 8">MaA-C15</strain>
    </source>
</reference>
<dbReference type="InterPro" id="IPR041490">
    <property type="entry name" value="KstR2_TetR_C"/>
</dbReference>
<dbReference type="GO" id="GO:0000976">
    <property type="term" value="F:transcription cis-regulatory region binding"/>
    <property type="evidence" value="ECO:0007669"/>
    <property type="project" value="TreeGrafter"/>
</dbReference>
<keyword evidence="2" id="KW-0805">Transcription regulation</keyword>
<evidence type="ECO:0000313" key="8">
    <source>
        <dbReference type="Proteomes" id="UP000323258"/>
    </source>
</evidence>
<organism evidence="7 8">
    <name type="scientific">Neoaquamicrobium microcysteis</name>
    <dbReference type="NCBI Taxonomy" id="2682781"/>
    <lineage>
        <taxon>Bacteria</taxon>
        <taxon>Pseudomonadati</taxon>
        <taxon>Pseudomonadota</taxon>
        <taxon>Alphaproteobacteria</taxon>
        <taxon>Hyphomicrobiales</taxon>
        <taxon>Phyllobacteriaceae</taxon>
        <taxon>Neoaquamicrobium</taxon>
    </lineage>
</organism>
<dbReference type="Pfam" id="PF17932">
    <property type="entry name" value="TetR_C_24"/>
    <property type="match status" value="1"/>
</dbReference>
<gene>
    <name evidence="7" type="ORF">FY036_08200</name>
</gene>
<reference evidence="7 8" key="1">
    <citation type="submission" date="2019-08" db="EMBL/GenBank/DDBJ databases">
        <authorList>
            <person name="Seo Y.L."/>
        </authorList>
    </citation>
    <scope>NUCLEOTIDE SEQUENCE [LARGE SCALE GENOMIC DNA]</scope>
    <source>
        <strain evidence="7 8">MaA-C15</strain>
    </source>
</reference>
<dbReference type="GO" id="GO:0003700">
    <property type="term" value="F:DNA-binding transcription factor activity"/>
    <property type="evidence" value="ECO:0007669"/>
    <property type="project" value="TreeGrafter"/>
</dbReference>
<dbReference type="InterPro" id="IPR001647">
    <property type="entry name" value="HTH_TetR"/>
</dbReference>
<sequence>MKAPGKRNSRRRPRDERMSEIMTVTRRMLAERGYENVVTTEVAQICGISEGTIFRYFPTKRDLLIKVAEAWFEEILSLPADGSIHGSARERLRYEVGLALSIIRREPSLTRFVLMELRPDPTYRTMHIYQLNRRFTSRILDALKAAIASGELTDDVSAELLRNMIFGCIEHQTWAFLRKEGDFSVEEARDAITTVIWRGMEAETADNRLDRLDRSIARLEKVAAALDD</sequence>
<dbReference type="Gene3D" id="1.10.10.60">
    <property type="entry name" value="Homeodomain-like"/>
    <property type="match status" value="1"/>
</dbReference>
<protein>
    <submittedName>
        <fullName evidence="7">TetR/AcrR family transcriptional regulator</fullName>
    </submittedName>
</protein>
<keyword evidence="3 5" id="KW-0238">DNA-binding</keyword>
<name>A0A5D4H406_9HYPH</name>
<evidence type="ECO:0000259" key="6">
    <source>
        <dbReference type="PROSITE" id="PS50977"/>
    </source>
</evidence>
<evidence type="ECO:0000256" key="2">
    <source>
        <dbReference type="ARBA" id="ARBA00023015"/>
    </source>
</evidence>
<dbReference type="PANTHER" id="PTHR30055">
    <property type="entry name" value="HTH-TYPE TRANSCRIPTIONAL REGULATOR RUTR"/>
    <property type="match status" value="1"/>
</dbReference>
<dbReference type="Pfam" id="PF00440">
    <property type="entry name" value="TetR_N"/>
    <property type="match status" value="1"/>
</dbReference>
<dbReference type="Proteomes" id="UP000323258">
    <property type="component" value="Unassembled WGS sequence"/>
</dbReference>
<dbReference type="SUPFAM" id="SSF46689">
    <property type="entry name" value="Homeodomain-like"/>
    <property type="match status" value="1"/>
</dbReference>
<evidence type="ECO:0000256" key="5">
    <source>
        <dbReference type="PROSITE-ProRule" id="PRU00335"/>
    </source>
</evidence>
<evidence type="ECO:0000256" key="4">
    <source>
        <dbReference type="ARBA" id="ARBA00023163"/>
    </source>
</evidence>
<dbReference type="AlphaFoldDB" id="A0A5D4H406"/>
<dbReference type="EMBL" id="VSZS01000059">
    <property type="protein sequence ID" value="TYR33540.1"/>
    <property type="molecule type" value="Genomic_DNA"/>
</dbReference>
<evidence type="ECO:0000313" key="7">
    <source>
        <dbReference type="EMBL" id="TYR33540.1"/>
    </source>
</evidence>
<accession>A0A5D4H406</accession>
<keyword evidence="1" id="KW-0678">Repressor</keyword>
<comment type="caution">
    <text evidence="7">The sequence shown here is derived from an EMBL/GenBank/DDBJ whole genome shotgun (WGS) entry which is preliminary data.</text>
</comment>
<dbReference type="Gene3D" id="1.10.357.10">
    <property type="entry name" value="Tetracycline Repressor, domain 2"/>
    <property type="match status" value="1"/>
</dbReference>
<keyword evidence="4" id="KW-0804">Transcription</keyword>
<evidence type="ECO:0000256" key="1">
    <source>
        <dbReference type="ARBA" id="ARBA00022491"/>
    </source>
</evidence>
<dbReference type="InterPro" id="IPR050109">
    <property type="entry name" value="HTH-type_TetR-like_transc_reg"/>
</dbReference>
<feature type="domain" description="HTH tetR-type" evidence="6">
    <location>
        <begin position="15"/>
        <end position="75"/>
    </location>
</feature>
<feature type="DNA-binding region" description="H-T-H motif" evidence="5">
    <location>
        <begin position="38"/>
        <end position="57"/>
    </location>
</feature>
<dbReference type="SUPFAM" id="SSF48498">
    <property type="entry name" value="Tetracyclin repressor-like, C-terminal domain"/>
    <property type="match status" value="1"/>
</dbReference>
<dbReference type="OrthoDB" id="63332at2"/>
<dbReference type="PROSITE" id="PS50977">
    <property type="entry name" value="HTH_TETR_2"/>
    <property type="match status" value="1"/>
</dbReference>
<dbReference type="PRINTS" id="PR00455">
    <property type="entry name" value="HTHTETR"/>
</dbReference>
<dbReference type="PANTHER" id="PTHR30055:SF175">
    <property type="entry name" value="HTH-TYPE TRANSCRIPTIONAL REPRESSOR KSTR2"/>
    <property type="match status" value="1"/>
</dbReference>
<proteinExistence type="predicted"/>